<protein>
    <recommendedName>
        <fullName evidence="4">Apple domain-containing protein</fullName>
    </recommendedName>
</protein>
<proteinExistence type="predicted"/>
<dbReference type="OrthoDB" id="10442642at2759"/>
<dbReference type="EMBL" id="BGPR01111380">
    <property type="protein sequence ID" value="GBM91885.1"/>
    <property type="molecule type" value="Genomic_DNA"/>
</dbReference>
<evidence type="ECO:0000313" key="2">
    <source>
        <dbReference type="EMBL" id="GBM91885.1"/>
    </source>
</evidence>
<gene>
    <name evidence="2" type="ORF">AVEN_42564_1</name>
</gene>
<name>A0A4Y2JPZ7_ARAVE</name>
<evidence type="ECO:0000313" key="3">
    <source>
        <dbReference type="Proteomes" id="UP000499080"/>
    </source>
</evidence>
<reference evidence="2 3" key="1">
    <citation type="journal article" date="2019" name="Sci. Rep.">
        <title>Orb-weaving spider Araneus ventricosus genome elucidates the spidroin gene catalogue.</title>
        <authorList>
            <person name="Kono N."/>
            <person name="Nakamura H."/>
            <person name="Ohtoshi R."/>
            <person name="Moran D.A.P."/>
            <person name="Shinohara A."/>
            <person name="Yoshida Y."/>
            <person name="Fujiwara M."/>
            <person name="Mori M."/>
            <person name="Tomita M."/>
            <person name="Arakawa K."/>
        </authorList>
    </citation>
    <scope>NUCLEOTIDE SEQUENCE [LARGE SCALE GENOMIC DNA]</scope>
</reference>
<sequence length="114" mass="13012">MLLHSLLALLLGVRWAVGGQIYTFFLSITDRLHEDWIVEDVRPVTRTECATLCYQKGTCGFFGFKDSHCLLLKDTLDGCTGEECPENLGMKIYEVKTQPPHFIPLIMRLALMYN</sequence>
<feature type="signal peptide" evidence="1">
    <location>
        <begin position="1"/>
        <end position="18"/>
    </location>
</feature>
<evidence type="ECO:0000256" key="1">
    <source>
        <dbReference type="SAM" id="SignalP"/>
    </source>
</evidence>
<dbReference type="AlphaFoldDB" id="A0A4Y2JPZ7"/>
<evidence type="ECO:0008006" key="4">
    <source>
        <dbReference type="Google" id="ProtNLM"/>
    </source>
</evidence>
<feature type="chain" id="PRO_5021397313" description="Apple domain-containing protein" evidence="1">
    <location>
        <begin position="19"/>
        <end position="114"/>
    </location>
</feature>
<keyword evidence="1" id="KW-0732">Signal</keyword>
<comment type="caution">
    <text evidence="2">The sequence shown here is derived from an EMBL/GenBank/DDBJ whole genome shotgun (WGS) entry which is preliminary data.</text>
</comment>
<organism evidence="2 3">
    <name type="scientific">Araneus ventricosus</name>
    <name type="common">Orbweaver spider</name>
    <name type="synonym">Epeira ventricosa</name>
    <dbReference type="NCBI Taxonomy" id="182803"/>
    <lineage>
        <taxon>Eukaryota</taxon>
        <taxon>Metazoa</taxon>
        <taxon>Ecdysozoa</taxon>
        <taxon>Arthropoda</taxon>
        <taxon>Chelicerata</taxon>
        <taxon>Arachnida</taxon>
        <taxon>Araneae</taxon>
        <taxon>Araneomorphae</taxon>
        <taxon>Entelegynae</taxon>
        <taxon>Araneoidea</taxon>
        <taxon>Araneidae</taxon>
        <taxon>Araneus</taxon>
    </lineage>
</organism>
<keyword evidence="3" id="KW-1185">Reference proteome</keyword>
<accession>A0A4Y2JPZ7</accession>
<dbReference type="Proteomes" id="UP000499080">
    <property type="component" value="Unassembled WGS sequence"/>
</dbReference>